<dbReference type="AlphaFoldDB" id="A0A6A6G760"/>
<protein>
    <submittedName>
        <fullName evidence="1">Uncharacterized protein</fullName>
    </submittedName>
</protein>
<reference evidence="2" key="1">
    <citation type="journal article" date="2020" name="Stud. Mycol.">
        <title>101 Dothideomycetes genomes: A test case for predicting lifestyles and emergence of pathogens.</title>
        <authorList>
            <person name="Haridas S."/>
            <person name="Albert R."/>
            <person name="Binder M."/>
            <person name="Bloem J."/>
            <person name="LaButti K."/>
            <person name="Salamov A."/>
            <person name="Andreopoulos B."/>
            <person name="Baker S."/>
            <person name="Barry K."/>
            <person name="Bills G."/>
            <person name="Bluhm B."/>
            <person name="Cannon C."/>
            <person name="Castanera R."/>
            <person name="Culley D."/>
            <person name="Daum C."/>
            <person name="Ezra D."/>
            <person name="Gonzalez J."/>
            <person name="Henrissat B."/>
            <person name="Kuo A."/>
            <person name="Liang C."/>
            <person name="Lipzen A."/>
            <person name="Lutzoni F."/>
            <person name="Magnuson J."/>
            <person name="Mondo S."/>
            <person name="Nolan M."/>
            <person name="Ohm R."/>
            <person name="Pangilinan J."/>
            <person name="Park H.-J."/>
            <person name="Ramirez L."/>
            <person name="Alfaro M."/>
            <person name="Sun H."/>
            <person name="Tritt A."/>
            <person name="Yoshinaga Y."/>
            <person name="Zwiers L.-H."/>
            <person name="Turgeon B."/>
            <person name="Goodwin S."/>
            <person name="Spatafora J."/>
            <person name="Crous P."/>
            <person name="Grigoriev I."/>
        </authorList>
    </citation>
    <scope>NUCLEOTIDE SEQUENCE [LARGE SCALE GENOMIC DNA]</scope>
    <source>
        <strain evidence="2">CECT 20119</strain>
    </source>
</reference>
<sequence>MASTYTDLSLWKDDGISEKQREADDKLWRNLSLWEDCVVLMCFYLRKVASTPEHMGPIDGETEQIVGLLTHLHRYGLVSINSQPHGKIRPRFDQNRGVCEIQQRGYITFLLPLKHPGVPERQLQSFLAALGDDSHLDVVTWSPKRWSGNLASMREVPLARLRCASTLDGLRKASWVECDNVAIDQEVCEEIWYRWREAMPGIDNFCLVHVFAKEWNTKVGPISQLLRIAQNTGLTPSFRIGSDPELREQADICHNQGVGGDLNDDIGGTGVV</sequence>
<evidence type="ECO:0000313" key="2">
    <source>
        <dbReference type="Proteomes" id="UP000799538"/>
    </source>
</evidence>
<dbReference type="Proteomes" id="UP000799538">
    <property type="component" value="Unassembled WGS sequence"/>
</dbReference>
<evidence type="ECO:0000313" key="1">
    <source>
        <dbReference type="EMBL" id="KAF2221240.1"/>
    </source>
</evidence>
<gene>
    <name evidence="1" type="ORF">BDZ85DRAFT_251728</name>
</gene>
<name>A0A6A6G760_9PEZI</name>
<organism evidence="1 2">
    <name type="scientific">Elsinoe ampelina</name>
    <dbReference type="NCBI Taxonomy" id="302913"/>
    <lineage>
        <taxon>Eukaryota</taxon>
        <taxon>Fungi</taxon>
        <taxon>Dikarya</taxon>
        <taxon>Ascomycota</taxon>
        <taxon>Pezizomycotina</taxon>
        <taxon>Dothideomycetes</taxon>
        <taxon>Dothideomycetidae</taxon>
        <taxon>Myriangiales</taxon>
        <taxon>Elsinoaceae</taxon>
        <taxon>Elsinoe</taxon>
    </lineage>
</organism>
<keyword evidence="2" id="KW-1185">Reference proteome</keyword>
<accession>A0A6A6G760</accession>
<proteinExistence type="predicted"/>
<dbReference type="EMBL" id="ML992511">
    <property type="protein sequence ID" value="KAF2221240.1"/>
    <property type="molecule type" value="Genomic_DNA"/>
</dbReference>
<dbReference type="OrthoDB" id="3762808at2759"/>